<keyword evidence="2" id="KW-0732">Signal</keyword>
<keyword evidence="5" id="KW-1185">Reference proteome</keyword>
<accession>A0A7W3II94</accession>
<evidence type="ECO:0000313" key="5">
    <source>
        <dbReference type="Proteomes" id="UP000547058"/>
    </source>
</evidence>
<comment type="caution">
    <text evidence="4">The sequence shown here is derived from an EMBL/GenBank/DDBJ whole genome shotgun (WGS) entry which is preliminary data.</text>
</comment>
<evidence type="ECO:0000313" key="4">
    <source>
        <dbReference type="EMBL" id="MBA8681424.1"/>
    </source>
</evidence>
<dbReference type="InterPro" id="IPR029058">
    <property type="entry name" value="AB_hydrolase_fold"/>
</dbReference>
<feature type="signal peptide" evidence="2">
    <location>
        <begin position="1"/>
        <end position="25"/>
    </location>
</feature>
<dbReference type="AlphaFoldDB" id="A0A7W3II94"/>
<dbReference type="InterPro" id="IPR050300">
    <property type="entry name" value="GDXG_lipolytic_enzyme"/>
</dbReference>
<dbReference type="Proteomes" id="UP000547058">
    <property type="component" value="Unassembled WGS sequence"/>
</dbReference>
<reference evidence="4 5" key="1">
    <citation type="submission" date="2020-08" db="EMBL/GenBank/DDBJ databases">
        <title>Stenotrophomonas tumulicola JCM 30961.</title>
        <authorList>
            <person name="Deng Y."/>
        </authorList>
    </citation>
    <scope>NUCLEOTIDE SEQUENCE [LARGE SCALE GENOMIC DNA]</scope>
    <source>
        <strain evidence="4 5">JCM 30961</strain>
    </source>
</reference>
<name>A0A7W3II94_9GAMM</name>
<dbReference type="EMBL" id="JACGXS010000002">
    <property type="protein sequence ID" value="MBA8681424.1"/>
    <property type="molecule type" value="Genomic_DNA"/>
</dbReference>
<dbReference type="GO" id="GO:0016787">
    <property type="term" value="F:hydrolase activity"/>
    <property type="evidence" value="ECO:0007669"/>
    <property type="project" value="UniProtKB-KW"/>
</dbReference>
<feature type="chain" id="PRO_5031120614" evidence="2">
    <location>
        <begin position="26"/>
        <end position="306"/>
    </location>
</feature>
<gene>
    <name evidence="4" type="ORF">H4O11_06330</name>
</gene>
<dbReference type="InterPro" id="IPR049492">
    <property type="entry name" value="BD-FAE-like_dom"/>
</dbReference>
<feature type="domain" description="BD-FAE-like" evidence="3">
    <location>
        <begin position="59"/>
        <end position="243"/>
    </location>
</feature>
<dbReference type="Gene3D" id="3.40.50.1820">
    <property type="entry name" value="alpha/beta hydrolase"/>
    <property type="match status" value="1"/>
</dbReference>
<dbReference type="RefSeq" id="WP_182338553.1">
    <property type="nucleotide sequence ID" value="NZ_JACGXS010000002.1"/>
</dbReference>
<dbReference type="SUPFAM" id="SSF53474">
    <property type="entry name" value="alpha/beta-Hydrolases"/>
    <property type="match status" value="1"/>
</dbReference>
<organism evidence="4 5">
    <name type="scientific">Stenotrophomonas tumulicola</name>
    <dbReference type="NCBI Taxonomy" id="1685415"/>
    <lineage>
        <taxon>Bacteria</taxon>
        <taxon>Pseudomonadati</taxon>
        <taxon>Pseudomonadota</taxon>
        <taxon>Gammaproteobacteria</taxon>
        <taxon>Lysobacterales</taxon>
        <taxon>Lysobacteraceae</taxon>
        <taxon>Stenotrophomonas</taxon>
    </lineage>
</organism>
<dbReference type="PANTHER" id="PTHR48081">
    <property type="entry name" value="AB HYDROLASE SUPERFAMILY PROTEIN C4A8.06C"/>
    <property type="match status" value="1"/>
</dbReference>
<proteinExistence type="predicted"/>
<sequence length="306" mass="31802">MKTVAAACAAALAAALAAPSPGAAAMEVQPRQAAIKSRVDVRYHVVAGRALHLDVHRLQSSRPTPVLVFVHGGGWSRGARPPRASFEAAFAMGFSVVAVEYRLADEAPAPAAVRDVRCALAWVGREAATLGFDRRHIVVEGASAGGHLVLLAVAARDDPEFDAGCGRMPAIAAVVDRYGITDLAAWHPASGAVDRWLGPHAGDARYLRQLSPLARLDSRMPPLFIVHGDADRVVPLAQSQALFAAATALGVPVTLHVVTGGGHGAFDADATARLDVALRTFLRAQHVPVLDGSPAPLPDASTGEPP</sequence>
<evidence type="ECO:0000256" key="1">
    <source>
        <dbReference type="ARBA" id="ARBA00022801"/>
    </source>
</evidence>
<dbReference type="Pfam" id="PF20434">
    <property type="entry name" value="BD-FAE"/>
    <property type="match status" value="1"/>
</dbReference>
<protein>
    <submittedName>
        <fullName evidence="4">Alpha/beta hydrolase</fullName>
    </submittedName>
</protein>
<evidence type="ECO:0000259" key="3">
    <source>
        <dbReference type="Pfam" id="PF20434"/>
    </source>
</evidence>
<keyword evidence="1 4" id="KW-0378">Hydrolase</keyword>
<evidence type="ECO:0000256" key="2">
    <source>
        <dbReference type="SAM" id="SignalP"/>
    </source>
</evidence>